<dbReference type="AlphaFoldDB" id="A0A673M1G9"/>
<dbReference type="Proteomes" id="UP000472270">
    <property type="component" value="Unassembled WGS sequence"/>
</dbReference>
<organism evidence="1 2">
    <name type="scientific">Sinocyclocheilus rhinocerous</name>
    <dbReference type="NCBI Taxonomy" id="307959"/>
    <lineage>
        <taxon>Eukaryota</taxon>
        <taxon>Metazoa</taxon>
        <taxon>Chordata</taxon>
        <taxon>Craniata</taxon>
        <taxon>Vertebrata</taxon>
        <taxon>Euteleostomi</taxon>
        <taxon>Actinopterygii</taxon>
        <taxon>Neopterygii</taxon>
        <taxon>Teleostei</taxon>
        <taxon>Ostariophysi</taxon>
        <taxon>Cypriniformes</taxon>
        <taxon>Cyprinidae</taxon>
        <taxon>Cyprininae</taxon>
        <taxon>Sinocyclocheilus</taxon>
    </lineage>
</organism>
<evidence type="ECO:0000313" key="1">
    <source>
        <dbReference type="Ensembl" id="ENSSRHP00000083903.1"/>
    </source>
</evidence>
<protein>
    <submittedName>
        <fullName evidence="1">Uncharacterized protein</fullName>
    </submittedName>
</protein>
<keyword evidence="2" id="KW-1185">Reference proteome</keyword>
<evidence type="ECO:0000313" key="2">
    <source>
        <dbReference type="Proteomes" id="UP000472270"/>
    </source>
</evidence>
<reference evidence="1" key="2">
    <citation type="submission" date="2025-09" db="UniProtKB">
        <authorList>
            <consortium name="Ensembl"/>
        </authorList>
    </citation>
    <scope>IDENTIFICATION</scope>
</reference>
<name>A0A673M1G9_9TELE</name>
<proteinExistence type="predicted"/>
<reference evidence="1" key="1">
    <citation type="submission" date="2025-08" db="UniProtKB">
        <authorList>
            <consortium name="Ensembl"/>
        </authorList>
    </citation>
    <scope>IDENTIFICATION</scope>
</reference>
<accession>A0A673M1G9</accession>
<sequence length="68" mass="7727">MFFLSASYDPFKKVIIRFNNITITAESPAINTVLSVASAPTRCLDEKSYFLKKCWLIRKSKPVIVLVC</sequence>
<dbReference type="Ensembl" id="ENSSRHT00000086175.1">
    <property type="protein sequence ID" value="ENSSRHP00000083903.1"/>
    <property type="gene ID" value="ENSSRHG00000041547.1"/>
</dbReference>